<dbReference type="RefSeq" id="WP_210025350.1">
    <property type="nucleotide sequence ID" value="NZ_JAGINU010000001.1"/>
</dbReference>
<protein>
    <submittedName>
        <fullName evidence="1">Carbonic anhydrase/acetyltransferase-like protein (Isoleucine patch superfamily)</fullName>
    </submittedName>
</protein>
<dbReference type="PANTHER" id="PTHR13061">
    <property type="entry name" value="DYNACTIN SUBUNIT P25"/>
    <property type="match status" value="1"/>
</dbReference>
<dbReference type="InterPro" id="IPR047324">
    <property type="entry name" value="LbH_gamma_CA-like"/>
</dbReference>
<keyword evidence="2" id="KW-1185">Reference proteome</keyword>
<dbReference type="InterPro" id="IPR001451">
    <property type="entry name" value="Hexapep"/>
</dbReference>
<accession>A0ABS4VND0</accession>
<sequence length="174" mass="17986">MPLFALEGCSPTVHPDAFVAPTATLVGDVHVEEGASIWYNAVLRADCGPIVVRAGANVQDGSVLHGGDDPVTEIGEGATIGHLCVVHGAVIGPRAVIGNGSTVQDGARIGEGAMVAAGSTVTPGTELAGDRLMLGAAARERGELTEQARWWVRNNPGFYRQLARRHAEGVVETS</sequence>
<dbReference type="Pfam" id="PF00132">
    <property type="entry name" value="Hexapep"/>
    <property type="match status" value="1"/>
</dbReference>
<comment type="caution">
    <text evidence="1">The sequence shown here is derived from an EMBL/GenBank/DDBJ whole genome shotgun (WGS) entry which is preliminary data.</text>
</comment>
<dbReference type="Proteomes" id="UP001519295">
    <property type="component" value="Unassembled WGS sequence"/>
</dbReference>
<organism evidence="1 2">
    <name type="scientific">Pseudonocardia parietis</name>
    <dbReference type="NCBI Taxonomy" id="570936"/>
    <lineage>
        <taxon>Bacteria</taxon>
        <taxon>Bacillati</taxon>
        <taxon>Actinomycetota</taxon>
        <taxon>Actinomycetes</taxon>
        <taxon>Pseudonocardiales</taxon>
        <taxon>Pseudonocardiaceae</taxon>
        <taxon>Pseudonocardia</taxon>
    </lineage>
</organism>
<dbReference type="InterPro" id="IPR011004">
    <property type="entry name" value="Trimer_LpxA-like_sf"/>
</dbReference>
<name>A0ABS4VND0_9PSEU</name>
<evidence type="ECO:0000313" key="2">
    <source>
        <dbReference type="Proteomes" id="UP001519295"/>
    </source>
</evidence>
<dbReference type="CDD" id="cd04645">
    <property type="entry name" value="LbH_gamma_CA_like"/>
    <property type="match status" value="1"/>
</dbReference>
<dbReference type="PANTHER" id="PTHR13061:SF29">
    <property type="entry name" value="GAMMA CARBONIC ANHYDRASE-LIKE 1, MITOCHONDRIAL-RELATED"/>
    <property type="match status" value="1"/>
</dbReference>
<proteinExistence type="predicted"/>
<dbReference type="InterPro" id="IPR050484">
    <property type="entry name" value="Transf_Hexapept/Carb_Anhydrase"/>
</dbReference>
<dbReference type="EMBL" id="JAGINU010000001">
    <property type="protein sequence ID" value="MBP2365437.1"/>
    <property type="molecule type" value="Genomic_DNA"/>
</dbReference>
<dbReference type="Gene3D" id="2.160.10.10">
    <property type="entry name" value="Hexapeptide repeat proteins"/>
    <property type="match status" value="1"/>
</dbReference>
<dbReference type="SUPFAM" id="SSF51161">
    <property type="entry name" value="Trimeric LpxA-like enzymes"/>
    <property type="match status" value="1"/>
</dbReference>
<evidence type="ECO:0000313" key="1">
    <source>
        <dbReference type="EMBL" id="MBP2365437.1"/>
    </source>
</evidence>
<reference evidence="1 2" key="1">
    <citation type="submission" date="2021-03" db="EMBL/GenBank/DDBJ databases">
        <title>Sequencing the genomes of 1000 actinobacteria strains.</title>
        <authorList>
            <person name="Klenk H.-P."/>
        </authorList>
    </citation>
    <scope>NUCLEOTIDE SEQUENCE [LARGE SCALE GENOMIC DNA]</scope>
    <source>
        <strain evidence="1 2">DSM 45256</strain>
    </source>
</reference>
<gene>
    <name evidence="1" type="ORF">JOF36_001133</name>
</gene>